<keyword evidence="2" id="KW-0472">Membrane</keyword>
<keyword evidence="2" id="KW-1133">Transmembrane helix</keyword>
<feature type="chain" id="PRO_5003712252" evidence="3">
    <location>
        <begin position="24"/>
        <end position="150"/>
    </location>
</feature>
<feature type="transmembrane region" description="Helical" evidence="2">
    <location>
        <begin position="62"/>
        <end position="86"/>
    </location>
</feature>
<protein>
    <submittedName>
        <fullName evidence="4">Transmembrane protein, putative</fullName>
    </submittedName>
</protein>
<evidence type="ECO:0000313" key="5">
    <source>
        <dbReference type="Proteomes" id="UP000009168"/>
    </source>
</evidence>
<dbReference type="InParanoid" id="I7MI77"/>
<dbReference type="RefSeq" id="XP_001024205.2">
    <property type="nucleotide sequence ID" value="XM_001024205.2"/>
</dbReference>
<dbReference type="KEGG" id="tet:TTHERM_00456980"/>
<evidence type="ECO:0000256" key="3">
    <source>
        <dbReference type="SAM" id="SignalP"/>
    </source>
</evidence>
<keyword evidence="5" id="KW-1185">Reference proteome</keyword>
<dbReference type="EMBL" id="GG662464">
    <property type="protein sequence ID" value="EAS03960.2"/>
    <property type="molecule type" value="Genomic_DNA"/>
</dbReference>
<reference evidence="5" key="1">
    <citation type="journal article" date="2006" name="PLoS Biol.">
        <title>Macronuclear genome sequence of the ciliate Tetrahymena thermophila, a model eukaryote.</title>
        <authorList>
            <person name="Eisen J.A."/>
            <person name="Coyne R.S."/>
            <person name="Wu M."/>
            <person name="Wu D."/>
            <person name="Thiagarajan M."/>
            <person name="Wortman J.R."/>
            <person name="Badger J.H."/>
            <person name="Ren Q."/>
            <person name="Amedeo P."/>
            <person name="Jones K.M."/>
            <person name="Tallon L.J."/>
            <person name="Delcher A.L."/>
            <person name="Salzberg S.L."/>
            <person name="Silva J.C."/>
            <person name="Haas B.J."/>
            <person name="Majoros W.H."/>
            <person name="Farzad M."/>
            <person name="Carlton J.M."/>
            <person name="Smith R.K. Jr."/>
            <person name="Garg J."/>
            <person name="Pearlman R.E."/>
            <person name="Karrer K.M."/>
            <person name="Sun L."/>
            <person name="Manning G."/>
            <person name="Elde N.C."/>
            <person name="Turkewitz A.P."/>
            <person name="Asai D.J."/>
            <person name="Wilkes D.E."/>
            <person name="Wang Y."/>
            <person name="Cai H."/>
            <person name="Collins K."/>
            <person name="Stewart B.A."/>
            <person name="Lee S.R."/>
            <person name="Wilamowska K."/>
            <person name="Weinberg Z."/>
            <person name="Ruzzo W.L."/>
            <person name="Wloga D."/>
            <person name="Gaertig J."/>
            <person name="Frankel J."/>
            <person name="Tsao C.-C."/>
            <person name="Gorovsky M.A."/>
            <person name="Keeling P.J."/>
            <person name="Waller R.F."/>
            <person name="Patron N.J."/>
            <person name="Cherry J.M."/>
            <person name="Stover N.A."/>
            <person name="Krieger C.J."/>
            <person name="del Toro C."/>
            <person name="Ryder H.F."/>
            <person name="Williamson S.C."/>
            <person name="Barbeau R.A."/>
            <person name="Hamilton E.P."/>
            <person name="Orias E."/>
        </authorList>
    </citation>
    <scope>NUCLEOTIDE SEQUENCE [LARGE SCALE GENOMIC DNA]</scope>
    <source>
        <strain evidence="5">SB210</strain>
    </source>
</reference>
<accession>I7MI77</accession>
<dbReference type="AlphaFoldDB" id="I7MI77"/>
<organism evidence="4 5">
    <name type="scientific">Tetrahymena thermophila (strain SB210)</name>
    <dbReference type="NCBI Taxonomy" id="312017"/>
    <lineage>
        <taxon>Eukaryota</taxon>
        <taxon>Sar</taxon>
        <taxon>Alveolata</taxon>
        <taxon>Ciliophora</taxon>
        <taxon>Intramacronucleata</taxon>
        <taxon>Oligohymenophorea</taxon>
        <taxon>Hymenostomatida</taxon>
        <taxon>Tetrahymenina</taxon>
        <taxon>Tetrahymenidae</taxon>
        <taxon>Tetrahymena</taxon>
    </lineage>
</organism>
<evidence type="ECO:0000256" key="1">
    <source>
        <dbReference type="SAM" id="MobiDB-lite"/>
    </source>
</evidence>
<feature type="signal peptide" evidence="3">
    <location>
        <begin position="1"/>
        <end position="23"/>
    </location>
</feature>
<proteinExistence type="predicted"/>
<dbReference type="Proteomes" id="UP000009168">
    <property type="component" value="Unassembled WGS sequence"/>
</dbReference>
<evidence type="ECO:0000256" key="2">
    <source>
        <dbReference type="SAM" id="Phobius"/>
    </source>
</evidence>
<dbReference type="GeneID" id="7845302"/>
<keyword evidence="2 4" id="KW-0812">Transmembrane</keyword>
<gene>
    <name evidence="4" type="ORF">TTHERM_00456980</name>
</gene>
<sequence>MVQKNKLVKLGILAFLLLGIVLGEHCNPDDTEECETCCEGTAPNAECIHDILKCPLKPNPNFTVLVTILYILAGFIVGIPLILFIIDKILCSNLFNCKMSFCELIANYICCCFCLSRDKPPIELEDMEEQENLDDSKKKKASNKISPEQK</sequence>
<feature type="region of interest" description="Disordered" evidence="1">
    <location>
        <begin position="125"/>
        <end position="150"/>
    </location>
</feature>
<keyword evidence="3" id="KW-0732">Signal</keyword>
<name>I7MI77_TETTS</name>
<evidence type="ECO:0000313" key="4">
    <source>
        <dbReference type="EMBL" id="EAS03960.2"/>
    </source>
</evidence>